<dbReference type="SMART" id="SM00382">
    <property type="entry name" value="AAA"/>
    <property type="match status" value="1"/>
</dbReference>
<evidence type="ECO:0000256" key="6">
    <source>
        <dbReference type="ARBA" id="ARBA00022741"/>
    </source>
</evidence>
<dbReference type="OrthoDB" id="9810148at2"/>
<evidence type="ECO:0000256" key="2">
    <source>
        <dbReference type="ARBA" id="ARBA00022679"/>
    </source>
</evidence>
<comment type="similarity">
    <text evidence="1 11">Belongs to the DnaX/STICHEL family.</text>
</comment>
<keyword evidence="9 11" id="KW-0239">DNA-directed DNA polymerase</keyword>
<keyword evidence="3 11" id="KW-0548">Nucleotidyltransferase</keyword>
<dbReference type="GO" id="GO:0003677">
    <property type="term" value="F:DNA binding"/>
    <property type="evidence" value="ECO:0007669"/>
    <property type="project" value="InterPro"/>
</dbReference>
<dbReference type="InterPro" id="IPR012763">
    <property type="entry name" value="DNA_pol_III_sug/sutau_N"/>
</dbReference>
<dbReference type="AlphaFoldDB" id="A0A372NQC6"/>
<comment type="subunit">
    <text evidence="11">DNA polymerase III contains a core (composed of alpha, epsilon and theta chains) that associates with a tau subunit. This core dimerizes to form the POLIII' complex. PolIII' associates with the gamma complex (composed of gamma, delta, delta', psi and chi chains) and with the beta chain to form the complete DNA polymerase III complex.</text>
</comment>
<evidence type="ECO:0000256" key="4">
    <source>
        <dbReference type="ARBA" id="ARBA00022705"/>
    </source>
</evidence>
<evidence type="ECO:0000256" key="1">
    <source>
        <dbReference type="ARBA" id="ARBA00006360"/>
    </source>
</evidence>
<feature type="region of interest" description="Disordered" evidence="12">
    <location>
        <begin position="413"/>
        <end position="451"/>
    </location>
</feature>
<dbReference type="GO" id="GO:0009360">
    <property type="term" value="C:DNA polymerase III complex"/>
    <property type="evidence" value="ECO:0007669"/>
    <property type="project" value="InterPro"/>
</dbReference>
<dbReference type="Proteomes" id="UP000264217">
    <property type="component" value="Unassembled WGS sequence"/>
</dbReference>
<evidence type="ECO:0000313" key="14">
    <source>
        <dbReference type="EMBL" id="RFZ90575.1"/>
    </source>
</evidence>
<dbReference type="RefSeq" id="WP_117393987.1">
    <property type="nucleotide sequence ID" value="NZ_QWDC01000004.1"/>
</dbReference>
<dbReference type="InterPro" id="IPR001270">
    <property type="entry name" value="ClpA/B"/>
</dbReference>
<name>A0A372NQC6_9SPHI</name>
<proteinExistence type="inferred from homology"/>
<dbReference type="PRINTS" id="PR00300">
    <property type="entry name" value="CLPPROTEASEA"/>
</dbReference>
<dbReference type="InterPro" id="IPR022754">
    <property type="entry name" value="DNA_pol_III_gamma-3"/>
</dbReference>
<dbReference type="InterPro" id="IPR027417">
    <property type="entry name" value="P-loop_NTPase"/>
</dbReference>
<comment type="caution">
    <text evidence="14">The sequence shown here is derived from an EMBL/GenBank/DDBJ whole genome shotgun (WGS) entry which is preliminary data.</text>
</comment>
<accession>A0A372NQC6</accession>
<sequence length="621" mass="68813">MDNFIVSARKYRPATFETVVGQQHITNTLKNAIKNNQLAQAFLFCGPRGVGKTTCARILAKTINCTNLQPNGEACGECDSCRAFQNGNSFNVHELDAASNNSVDDIRSLIDQVRIPPQAARYKVYIIDEVHMLSQAAFNAFLKTLEEPPNYAIFILATTEKHKILPTILSRCQIFDFNRIRVEDMAGHLANIANKESISYEDDGLHIIAQKADGGLRDALSMFDQIVSFSGAKVTYKAVIDNLNILDYDYYFNITDRLLQEDSAQTLLLFDEILSKGFDGAHFISGLSEHLRNLLVGKDTATIKLLEVSETIKSRYLQQSQAASVSFLLSAMNIANQCDISYKQSKNQRLQVELALLKMSNLQSVFSMASMPANNVAAPNGEVKKKPDTSVNTLPAQPVVADEVAIVRDAPVNYNTGKSPQPAAATPSLSAQPVAATPSLSAPQTATVTENPTEKPKVFVPNVHTSTSSIKIPSLKELGKQVEEAALEEEDPYLKGADKESFTIDQFLELWVKYGGDLKKEGKPVGLYTIFTNVTPKVLGPETFEVVLSTKVQENAFREQRAHLHNFLRSSLKNFSLEVNSKVEEVTAVRKPYTAIEKFQYLAAKNPQLMELRNRFNLDFD</sequence>
<dbReference type="CDD" id="cd18137">
    <property type="entry name" value="HLD_clamp_pol_III_gamma_tau"/>
    <property type="match status" value="1"/>
</dbReference>
<dbReference type="EC" id="2.7.7.7" evidence="11"/>
<protein>
    <recommendedName>
        <fullName evidence="11">DNA polymerase III subunit gamma/tau</fullName>
        <ecNumber evidence="11">2.7.7.7</ecNumber>
    </recommendedName>
</protein>
<dbReference type="Gene3D" id="1.20.272.10">
    <property type="match status" value="1"/>
</dbReference>
<keyword evidence="2 11" id="KW-0808">Transferase</keyword>
<evidence type="ECO:0000256" key="11">
    <source>
        <dbReference type="RuleBase" id="RU364063"/>
    </source>
</evidence>
<reference evidence="14 15" key="1">
    <citation type="submission" date="2018-08" db="EMBL/GenBank/DDBJ databases">
        <title>Mucilaginibacter sp. MYSH2.</title>
        <authorList>
            <person name="Seo T."/>
        </authorList>
    </citation>
    <scope>NUCLEOTIDE SEQUENCE [LARGE SCALE GENOMIC DNA]</scope>
    <source>
        <strain evidence="14 15">MYSH2</strain>
    </source>
</reference>
<dbReference type="InterPro" id="IPR003593">
    <property type="entry name" value="AAA+_ATPase"/>
</dbReference>
<evidence type="ECO:0000256" key="5">
    <source>
        <dbReference type="ARBA" id="ARBA00022723"/>
    </source>
</evidence>
<keyword evidence="15" id="KW-1185">Reference proteome</keyword>
<dbReference type="FunFam" id="3.40.50.300:FF:000014">
    <property type="entry name" value="DNA polymerase III subunit gamma/tau"/>
    <property type="match status" value="1"/>
</dbReference>
<dbReference type="Gene3D" id="3.40.50.300">
    <property type="entry name" value="P-loop containing nucleotide triphosphate hydrolases"/>
    <property type="match status" value="1"/>
</dbReference>
<dbReference type="InterPro" id="IPR050238">
    <property type="entry name" value="DNA_Rep/Repair_Clamp_Loader"/>
</dbReference>
<keyword evidence="5" id="KW-0479">Metal-binding</keyword>
<dbReference type="PANTHER" id="PTHR11669:SF0">
    <property type="entry name" value="PROTEIN STICHEL-LIKE 2"/>
    <property type="match status" value="1"/>
</dbReference>
<keyword evidence="8 11" id="KW-0067">ATP-binding</keyword>
<dbReference type="SUPFAM" id="SSF52540">
    <property type="entry name" value="P-loop containing nucleoside triphosphate hydrolases"/>
    <property type="match status" value="1"/>
</dbReference>
<evidence type="ECO:0000256" key="8">
    <source>
        <dbReference type="ARBA" id="ARBA00022840"/>
    </source>
</evidence>
<keyword evidence="6 11" id="KW-0547">Nucleotide-binding</keyword>
<feature type="domain" description="AAA+ ATPase" evidence="13">
    <location>
        <begin position="38"/>
        <end position="181"/>
    </location>
</feature>
<dbReference type="InterPro" id="IPR008921">
    <property type="entry name" value="DNA_pol3_clamp-load_cplx_C"/>
</dbReference>
<organism evidence="14 15">
    <name type="scientific">Mucilaginibacter conchicola</name>
    <dbReference type="NCBI Taxonomy" id="2303333"/>
    <lineage>
        <taxon>Bacteria</taxon>
        <taxon>Pseudomonadati</taxon>
        <taxon>Bacteroidota</taxon>
        <taxon>Sphingobacteriia</taxon>
        <taxon>Sphingobacteriales</taxon>
        <taxon>Sphingobacteriaceae</taxon>
        <taxon>Mucilaginibacter</taxon>
    </lineage>
</organism>
<dbReference type="CDD" id="cd00009">
    <property type="entry name" value="AAA"/>
    <property type="match status" value="1"/>
</dbReference>
<dbReference type="FunFam" id="1.10.8.60:FF:000013">
    <property type="entry name" value="DNA polymerase III subunit gamma/tau"/>
    <property type="match status" value="1"/>
</dbReference>
<dbReference type="GO" id="GO:0006261">
    <property type="term" value="P:DNA-templated DNA replication"/>
    <property type="evidence" value="ECO:0007669"/>
    <property type="project" value="TreeGrafter"/>
</dbReference>
<dbReference type="InterPro" id="IPR045085">
    <property type="entry name" value="HLD_clamp_pol_III_gamma_tau"/>
</dbReference>
<dbReference type="EMBL" id="QWDC01000004">
    <property type="protein sequence ID" value="RFZ90575.1"/>
    <property type="molecule type" value="Genomic_DNA"/>
</dbReference>
<evidence type="ECO:0000313" key="15">
    <source>
        <dbReference type="Proteomes" id="UP000264217"/>
    </source>
</evidence>
<evidence type="ECO:0000256" key="12">
    <source>
        <dbReference type="SAM" id="MobiDB-lite"/>
    </source>
</evidence>
<evidence type="ECO:0000256" key="3">
    <source>
        <dbReference type="ARBA" id="ARBA00022695"/>
    </source>
</evidence>
<keyword evidence="7" id="KW-0862">Zinc</keyword>
<gene>
    <name evidence="11" type="primary">dnaX</name>
    <name evidence="14" type="ORF">D0C36_21800</name>
</gene>
<dbReference type="NCBIfam" id="NF011531">
    <property type="entry name" value="PRK14971.1"/>
    <property type="match status" value="1"/>
</dbReference>
<feature type="compositionally biased region" description="Polar residues" evidence="12">
    <location>
        <begin position="438"/>
        <end position="451"/>
    </location>
</feature>
<evidence type="ECO:0000259" key="13">
    <source>
        <dbReference type="SMART" id="SM00382"/>
    </source>
</evidence>
<dbReference type="NCBIfam" id="NF004046">
    <property type="entry name" value="PRK05563.1"/>
    <property type="match status" value="1"/>
</dbReference>
<dbReference type="PANTHER" id="PTHR11669">
    <property type="entry name" value="REPLICATION FACTOR C / DNA POLYMERASE III GAMMA-TAU SUBUNIT"/>
    <property type="match status" value="1"/>
</dbReference>
<dbReference type="NCBIfam" id="TIGR02397">
    <property type="entry name" value="dnaX_nterm"/>
    <property type="match status" value="1"/>
</dbReference>
<dbReference type="Pfam" id="PF22608">
    <property type="entry name" value="DNAX_ATPase_lid"/>
    <property type="match status" value="1"/>
</dbReference>
<evidence type="ECO:0000256" key="10">
    <source>
        <dbReference type="ARBA" id="ARBA00049244"/>
    </source>
</evidence>
<dbReference type="GO" id="GO:0005524">
    <property type="term" value="F:ATP binding"/>
    <property type="evidence" value="ECO:0007669"/>
    <property type="project" value="UniProtKB-KW"/>
</dbReference>
<comment type="function">
    <text evidence="11">DNA polymerase III is a complex, multichain enzyme responsible for most of the replicative synthesis in bacteria. This DNA polymerase also exhibits 3' to 5' exonuclease activity.</text>
</comment>
<dbReference type="GO" id="GO:0003887">
    <property type="term" value="F:DNA-directed DNA polymerase activity"/>
    <property type="evidence" value="ECO:0007669"/>
    <property type="project" value="UniProtKB-KW"/>
</dbReference>
<evidence type="ECO:0000256" key="7">
    <source>
        <dbReference type="ARBA" id="ARBA00022833"/>
    </source>
</evidence>
<dbReference type="Pfam" id="PF12169">
    <property type="entry name" value="DNA_pol3_gamma3"/>
    <property type="match status" value="1"/>
</dbReference>
<evidence type="ECO:0000256" key="9">
    <source>
        <dbReference type="ARBA" id="ARBA00022932"/>
    </source>
</evidence>
<dbReference type="SUPFAM" id="SSF48019">
    <property type="entry name" value="post-AAA+ oligomerization domain-like"/>
    <property type="match status" value="1"/>
</dbReference>
<dbReference type="GO" id="GO:0046872">
    <property type="term" value="F:metal ion binding"/>
    <property type="evidence" value="ECO:0007669"/>
    <property type="project" value="UniProtKB-KW"/>
</dbReference>
<keyword evidence="4 11" id="KW-0235">DNA replication</keyword>
<dbReference type="Gene3D" id="1.10.8.60">
    <property type="match status" value="1"/>
</dbReference>
<comment type="catalytic activity">
    <reaction evidence="10 11">
        <text>DNA(n) + a 2'-deoxyribonucleoside 5'-triphosphate = DNA(n+1) + diphosphate</text>
        <dbReference type="Rhea" id="RHEA:22508"/>
        <dbReference type="Rhea" id="RHEA-COMP:17339"/>
        <dbReference type="Rhea" id="RHEA-COMP:17340"/>
        <dbReference type="ChEBI" id="CHEBI:33019"/>
        <dbReference type="ChEBI" id="CHEBI:61560"/>
        <dbReference type="ChEBI" id="CHEBI:173112"/>
        <dbReference type="EC" id="2.7.7.7"/>
    </reaction>
</comment>
<dbReference type="Pfam" id="PF13177">
    <property type="entry name" value="DNA_pol3_delta2"/>
    <property type="match status" value="1"/>
</dbReference>